<name>A0AAE9J0U6_CAEBR</name>
<keyword evidence="2" id="KW-0732">Signal</keyword>
<accession>A0AAE9J0U6</accession>
<proteinExistence type="predicted"/>
<sequence>MFVFFGWFAGFGATGANSETDSEEIEQKKEETSDDVSSGDILSDSDESFEMVQELEIQEVPEISSGEESGEEEEEEEEREAEEKENETDHCDMIAQLRNWFKNDIVDLQEQVFQTQYEEIAAIIFEEWNPEEIPDIPRIVPQPIAHVMERFAYVPIWKLRQKRKKDPEDIV</sequence>
<gene>
    <name evidence="3" type="ORF">L3Y34_016249</name>
</gene>
<dbReference type="Proteomes" id="UP000827892">
    <property type="component" value="Chromosome I"/>
</dbReference>
<evidence type="ECO:0000256" key="2">
    <source>
        <dbReference type="SAM" id="SignalP"/>
    </source>
</evidence>
<dbReference type="EMBL" id="CP090891">
    <property type="protein sequence ID" value="ULU13627.1"/>
    <property type="molecule type" value="Genomic_DNA"/>
</dbReference>
<feature type="compositionally biased region" description="Acidic residues" evidence="1">
    <location>
        <begin position="68"/>
        <end position="86"/>
    </location>
</feature>
<evidence type="ECO:0000256" key="1">
    <source>
        <dbReference type="SAM" id="MobiDB-lite"/>
    </source>
</evidence>
<protein>
    <submittedName>
        <fullName evidence="3">Uncharacterized protein</fullName>
    </submittedName>
</protein>
<organism evidence="3 4">
    <name type="scientific">Caenorhabditis briggsae</name>
    <dbReference type="NCBI Taxonomy" id="6238"/>
    <lineage>
        <taxon>Eukaryota</taxon>
        <taxon>Metazoa</taxon>
        <taxon>Ecdysozoa</taxon>
        <taxon>Nematoda</taxon>
        <taxon>Chromadorea</taxon>
        <taxon>Rhabditida</taxon>
        <taxon>Rhabditina</taxon>
        <taxon>Rhabditomorpha</taxon>
        <taxon>Rhabditoidea</taxon>
        <taxon>Rhabditidae</taxon>
        <taxon>Peloderinae</taxon>
        <taxon>Caenorhabditis</taxon>
    </lineage>
</organism>
<feature type="signal peptide" evidence="2">
    <location>
        <begin position="1"/>
        <end position="18"/>
    </location>
</feature>
<reference evidence="3 4" key="1">
    <citation type="submission" date="2022-05" db="EMBL/GenBank/DDBJ databases">
        <title>Chromosome-level reference genomes for two strains of Caenorhabditis briggsae: an improved platform for comparative genomics.</title>
        <authorList>
            <person name="Stevens L."/>
            <person name="Andersen E.C."/>
        </authorList>
    </citation>
    <scope>NUCLEOTIDE SEQUENCE [LARGE SCALE GENOMIC DNA]</scope>
    <source>
        <strain evidence="3">QX1410_ONT</strain>
        <tissue evidence="3">Whole-organism</tissue>
    </source>
</reference>
<feature type="chain" id="PRO_5041977272" evidence="2">
    <location>
        <begin position="19"/>
        <end position="171"/>
    </location>
</feature>
<dbReference type="AlphaFoldDB" id="A0AAE9J0U6"/>
<evidence type="ECO:0000313" key="3">
    <source>
        <dbReference type="EMBL" id="ULU13627.1"/>
    </source>
</evidence>
<feature type="region of interest" description="Disordered" evidence="1">
    <location>
        <begin position="10"/>
        <end position="89"/>
    </location>
</feature>
<evidence type="ECO:0000313" key="4">
    <source>
        <dbReference type="Proteomes" id="UP000827892"/>
    </source>
</evidence>